<evidence type="ECO:0000256" key="2">
    <source>
        <dbReference type="ARBA" id="ARBA00022630"/>
    </source>
</evidence>
<evidence type="ECO:0000256" key="5">
    <source>
        <dbReference type="ARBA" id="ARBA00023033"/>
    </source>
</evidence>
<protein>
    <recommendedName>
        <fullName evidence="6">FAD-binding domain-containing protein</fullName>
    </recommendedName>
</protein>
<evidence type="ECO:0000256" key="3">
    <source>
        <dbReference type="ARBA" id="ARBA00022827"/>
    </source>
</evidence>
<dbReference type="Pfam" id="PF01494">
    <property type="entry name" value="FAD_binding_3"/>
    <property type="match status" value="2"/>
</dbReference>
<dbReference type="PANTHER" id="PTHR13789">
    <property type="entry name" value="MONOOXYGENASE"/>
    <property type="match status" value="1"/>
</dbReference>
<dbReference type="GO" id="GO:0071949">
    <property type="term" value="F:FAD binding"/>
    <property type="evidence" value="ECO:0007669"/>
    <property type="project" value="InterPro"/>
</dbReference>
<keyword evidence="2" id="KW-0285">Flavoprotein</keyword>
<keyword evidence="3" id="KW-0274">FAD</keyword>
<dbReference type="GO" id="GO:0004497">
    <property type="term" value="F:monooxygenase activity"/>
    <property type="evidence" value="ECO:0007669"/>
    <property type="project" value="UniProtKB-KW"/>
</dbReference>
<evidence type="ECO:0000256" key="1">
    <source>
        <dbReference type="ARBA" id="ARBA00007992"/>
    </source>
</evidence>
<dbReference type="Gene3D" id="3.50.50.60">
    <property type="entry name" value="FAD/NAD(P)-binding domain"/>
    <property type="match status" value="1"/>
</dbReference>
<keyword evidence="4" id="KW-0560">Oxidoreductase</keyword>
<feature type="domain" description="FAD-binding" evidence="6">
    <location>
        <begin position="5"/>
        <end position="230"/>
    </location>
</feature>
<dbReference type="FunFam" id="3.50.50.60:FF:000156">
    <property type="entry name" value="Salicylate hydroxylase, putative"/>
    <property type="match status" value="1"/>
</dbReference>
<keyword evidence="5" id="KW-0503">Monooxygenase</keyword>
<keyword evidence="8" id="KW-1185">Reference proteome</keyword>
<dbReference type="SUPFAM" id="SSF51905">
    <property type="entry name" value="FAD/NAD(P)-binding domain"/>
    <property type="match status" value="1"/>
</dbReference>
<evidence type="ECO:0000259" key="6">
    <source>
        <dbReference type="Pfam" id="PF01494"/>
    </source>
</evidence>
<proteinExistence type="inferred from homology"/>
<organism evidence="7 8">
    <name type="scientific">Fusarium kuroshium</name>
    <dbReference type="NCBI Taxonomy" id="2010991"/>
    <lineage>
        <taxon>Eukaryota</taxon>
        <taxon>Fungi</taxon>
        <taxon>Dikarya</taxon>
        <taxon>Ascomycota</taxon>
        <taxon>Pezizomycotina</taxon>
        <taxon>Sordariomycetes</taxon>
        <taxon>Hypocreomycetidae</taxon>
        <taxon>Hypocreales</taxon>
        <taxon>Nectriaceae</taxon>
        <taxon>Fusarium</taxon>
        <taxon>Fusarium solani species complex</taxon>
    </lineage>
</organism>
<name>A0A3M2RYL2_9HYPO</name>
<dbReference type="InterPro" id="IPR050493">
    <property type="entry name" value="FAD-dep_Monooxygenase_BioMet"/>
</dbReference>
<dbReference type="InterPro" id="IPR036188">
    <property type="entry name" value="FAD/NAD-bd_sf"/>
</dbReference>
<evidence type="ECO:0000256" key="4">
    <source>
        <dbReference type="ARBA" id="ARBA00023002"/>
    </source>
</evidence>
<comment type="caution">
    <text evidence="7">The sequence shown here is derived from an EMBL/GenBank/DDBJ whole genome shotgun (WGS) entry which is preliminary data.</text>
</comment>
<dbReference type="EMBL" id="NKUJ01000204">
    <property type="protein sequence ID" value="RMJ10397.1"/>
    <property type="molecule type" value="Genomic_DNA"/>
</dbReference>
<dbReference type="STRING" id="2010991.A0A3M2RYL2"/>
<evidence type="ECO:0000313" key="7">
    <source>
        <dbReference type="EMBL" id="RMJ10397.1"/>
    </source>
</evidence>
<gene>
    <name evidence="7" type="ORF">CDV36_009974</name>
</gene>
<sequence>MLRQTKAIIIGGGPAGLATALRLHQKTNILCTIYEIRSEPTTLGGAIGITPNGLRLLDRLGVSDELHKYGSDHVKISMHSIGGGLLGQQDLIGPAREMTGFGYLRIKRTDLQKVMNDAVDKARIPIHYNKRITSIKDTTDGVEVTFSDGTVDTGDFLLGCDGIHSTVRKLYVDPEQAPEYTGMAALGALISASSLSEAATSQIRGMNITFTEEGTLLAMTCSASNDEFFWAFSKEVPLPDSGDARDGWEVRRKEEVDGFKSSLLDILKNAGGEWGDVMRQLVENTSVVKFYPTYKLPLDRPWNKGRCLLLGDAAHAMPPHAGQGVSMALEDVFLLSRMLENEPKSLPDTFQKFSEIRRPRVNELASRSVENGTIRRKTGPWGLKVKEMGLWMYMHGFWAFGMNRWGSATEQMVYDIDEVPL</sequence>
<evidence type="ECO:0000313" key="8">
    <source>
        <dbReference type="Proteomes" id="UP000277212"/>
    </source>
</evidence>
<feature type="domain" description="FAD-binding" evidence="6">
    <location>
        <begin position="300"/>
        <end position="365"/>
    </location>
</feature>
<dbReference type="AlphaFoldDB" id="A0A3M2RYL2"/>
<dbReference type="OrthoDB" id="16820at2759"/>
<dbReference type="Proteomes" id="UP000277212">
    <property type="component" value="Unassembled WGS sequence"/>
</dbReference>
<comment type="similarity">
    <text evidence="1">Belongs to the paxM FAD-dependent monooxygenase family.</text>
</comment>
<dbReference type="PANTHER" id="PTHR13789:SF309">
    <property type="entry name" value="PUTATIVE (AFU_ORTHOLOGUE AFUA_6G14510)-RELATED"/>
    <property type="match status" value="1"/>
</dbReference>
<dbReference type="InterPro" id="IPR002938">
    <property type="entry name" value="FAD-bd"/>
</dbReference>
<reference evidence="7 8" key="1">
    <citation type="submission" date="2017-06" db="EMBL/GenBank/DDBJ databases">
        <title>Comparative genomic analysis of Ambrosia Fusariam Clade fungi.</title>
        <authorList>
            <person name="Stajich J.E."/>
            <person name="Carrillo J."/>
            <person name="Kijimoto T."/>
            <person name="Eskalen A."/>
            <person name="O'Donnell K."/>
            <person name="Kasson M."/>
        </authorList>
    </citation>
    <scope>NUCLEOTIDE SEQUENCE [LARGE SCALE GENOMIC DNA]</scope>
    <source>
        <strain evidence="7">UCR3666</strain>
    </source>
</reference>
<dbReference type="PRINTS" id="PR00420">
    <property type="entry name" value="RNGMNOXGNASE"/>
</dbReference>
<accession>A0A3M2RYL2</accession>